<accession>A0A139H0D5</accession>
<evidence type="ECO:0000256" key="8">
    <source>
        <dbReference type="ARBA" id="ARBA00023157"/>
    </source>
</evidence>
<evidence type="ECO:0000313" key="12">
    <source>
        <dbReference type="Proteomes" id="UP000070133"/>
    </source>
</evidence>
<dbReference type="EC" id="3.1.1.-" evidence="10"/>
<dbReference type="PANTHER" id="PTHR33938">
    <property type="entry name" value="FERULOYL ESTERASE B-RELATED"/>
    <property type="match status" value="1"/>
</dbReference>
<evidence type="ECO:0000256" key="6">
    <source>
        <dbReference type="ARBA" id="ARBA00022801"/>
    </source>
</evidence>
<dbReference type="AlphaFoldDB" id="A0A139H0D5"/>
<evidence type="ECO:0000256" key="2">
    <source>
        <dbReference type="ARBA" id="ARBA00022487"/>
    </source>
</evidence>
<keyword evidence="2" id="KW-0719">Serine esterase</keyword>
<dbReference type="EMBL" id="LFZN01000193">
    <property type="protein sequence ID" value="KXS95917.1"/>
    <property type="molecule type" value="Genomic_DNA"/>
</dbReference>
<evidence type="ECO:0000256" key="3">
    <source>
        <dbReference type="ARBA" id="ARBA00022651"/>
    </source>
</evidence>
<keyword evidence="4" id="KW-0479">Metal-binding</keyword>
<keyword evidence="8" id="KW-1015">Disulfide bond</keyword>
<evidence type="ECO:0000256" key="7">
    <source>
        <dbReference type="ARBA" id="ARBA00022837"/>
    </source>
</evidence>
<dbReference type="PANTHER" id="PTHR33938:SF15">
    <property type="entry name" value="FERULOYL ESTERASE B-RELATED"/>
    <property type="match status" value="1"/>
</dbReference>
<organism evidence="11 12">
    <name type="scientific">Pseudocercospora eumusae</name>
    <dbReference type="NCBI Taxonomy" id="321146"/>
    <lineage>
        <taxon>Eukaryota</taxon>
        <taxon>Fungi</taxon>
        <taxon>Dikarya</taxon>
        <taxon>Ascomycota</taxon>
        <taxon>Pezizomycotina</taxon>
        <taxon>Dothideomycetes</taxon>
        <taxon>Dothideomycetidae</taxon>
        <taxon>Mycosphaerellales</taxon>
        <taxon>Mycosphaerellaceae</taxon>
        <taxon>Pseudocercospora</taxon>
    </lineage>
</organism>
<evidence type="ECO:0000256" key="1">
    <source>
        <dbReference type="ARBA" id="ARBA00006249"/>
    </source>
</evidence>
<proteinExistence type="inferred from homology"/>
<keyword evidence="12" id="KW-1185">Reference proteome</keyword>
<dbReference type="InterPro" id="IPR011118">
    <property type="entry name" value="Tannase/feruloyl_esterase"/>
</dbReference>
<evidence type="ECO:0000313" key="11">
    <source>
        <dbReference type="EMBL" id="KXS95917.1"/>
    </source>
</evidence>
<dbReference type="GO" id="GO:0046872">
    <property type="term" value="F:metal ion binding"/>
    <property type="evidence" value="ECO:0007669"/>
    <property type="project" value="UniProtKB-KW"/>
</dbReference>
<dbReference type="GO" id="GO:0030600">
    <property type="term" value="F:feruloyl esterase activity"/>
    <property type="evidence" value="ECO:0007669"/>
    <property type="project" value="UniProtKB-EC"/>
</dbReference>
<keyword evidence="3" id="KW-0624">Polysaccharide degradation</keyword>
<dbReference type="Pfam" id="PF07519">
    <property type="entry name" value="Tannase"/>
    <property type="match status" value="2"/>
</dbReference>
<gene>
    <name evidence="11" type="ORF">AC578_5206</name>
</gene>
<dbReference type="Proteomes" id="UP000070133">
    <property type="component" value="Unassembled WGS sequence"/>
</dbReference>
<reference evidence="11 12" key="1">
    <citation type="submission" date="2015-07" db="EMBL/GenBank/DDBJ databases">
        <title>Comparative genomics of the Sigatoka disease complex on banana suggests a link between parallel evolutionary changes in Pseudocercospora fijiensis and Pseudocercospora eumusae and increased virulence on the banana host.</title>
        <authorList>
            <person name="Chang T.-C."/>
            <person name="Salvucci A."/>
            <person name="Crous P.W."/>
            <person name="Stergiopoulos I."/>
        </authorList>
    </citation>
    <scope>NUCLEOTIDE SEQUENCE [LARGE SCALE GENOMIC DNA]</scope>
    <source>
        <strain evidence="11 12">CBS 114824</strain>
    </source>
</reference>
<protein>
    <recommendedName>
        <fullName evidence="10">Carboxylic ester hydrolase</fullName>
        <ecNumber evidence="10">3.1.1.-</ecNumber>
    </recommendedName>
</protein>
<keyword evidence="5" id="KW-0732">Signal</keyword>
<comment type="catalytic activity">
    <reaction evidence="9">
        <text>feruloyl-polysaccharide + H2O = ferulate + polysaccharide.</text>
        <dbReference type="EC" id="3.1.1.73"/>
    </reaction>
</comment>
<keyword evidence="7" id="KW-0106">Calcium</keyword>
<dbReference type="GO" id="GO:0045493">
    <property type="term" value="P:xylan catabolic process"/>
    <property type="evidence" value="ECO:0007669"/>
    <property type="project" value="UniProtKB-KW"/>
</dbReference>
<evidence type="ECO:0000256" key="5">
    <source>
        <dbReference type="ARBA" id="ARBA00022729"/>
    </source>
</evidence>
<keyword evidence="3" id="KW-0119">Carbohydrate metabolism</keyword>
<dbReference type="OrthoDB" id="3039123at2759"/>
<comment type="caution">
    <text evidence="11">The sequence shown here is derived from an EMBL/GenBank/DDBJ whole genome shotgun (WGS) entry which is preliminary data.</text>
</comment>
<keyword evidence="6 10" id="KW-0378">Hydrolase</keyword>
<evidence type="ECO:0000256" key="10">
    <source>
        <dbReference type="RuleBase" id="RU361238"/>
    </source>
</evidence>
<evidence type="ECO:0000256" key="4">
    <source>
        <dbReference type="ARBA" id="ARBA00022723"/>
    </source>
</evidence>
<evidence type="ECO:0000256" key="9">
    <source>
        <dbReference type="ARBA" id="ARBA00034075"/>
    </source>
</evidence>
<dbReference type="InterPro" id="IPR029058">
    <property type="entry name" value="AB_hydrolase_fold"/>
</dbReference>
<dbReference type="SUPFAM" id="SSF53474">
    <property type="entry name" value="alpha/beta-Hydrolases"/>
    <property type="match status" value="1"/>
</dbReference>
<comment type="similarity">
    <text evidence="1 10">Belongs to the tannase family.</text>
</comment>
<name>A0A139H0D5_9PEZI</name>
<sequence>MAGSAIPNLVVINSHQILYPSTTPTLTASYLFRKNRDTSFRSIEYAMASFSKTSLLSLALTAIAIAGASPAGKVVESPADACSSVASTFTFPNARVNFAQHVTAGTNLTLDTSTEDLKTCGYSTGQVVPVDLCRVSLYVATSNRSGITMEAWLPSNWTGRYLSTGNGGLNGCLSYSTMAYGTEFGFAAIGANNGHNGTSGQPFYQNDDVVNDFAWRSLVTETKVGKAITKAFYSQACTKSYYLGCSTGGRQGFKMAQSFPELFDGIVAGAPAIAFNNLSSWSGHFLSITGTNTSSDFITADKWSLIHADILKQCDSLDGAEDGIIEDPSLCTYKPIALQCPSNATNTSTCLTPAQVTIVTGIFSPLYGENGTLIYPRMQPGSEISAFYIVYNGLPFPYSTDWYRYAIYNDPTWDPTTLSPADAAFAHAKDPFGIETWSGDLSSFRARGGKLLHYHGLMDGIISSDNSPRYYEHVATTMGLAPSELDSFYRFFRLSGTGHCEGGDGAWQIGQVTGGRRDAEHNVLQRMIEWVEEGDDKAPESVVGTRYVDGGAGGGAEVEYERKHCKYPLRNKCVDQENWRSVDAWECVE</sequence>
<keyword evidence="3" id="KW-0858">Xylan degradation</keyword>